<reference evidence="16" key="1">
    <citation type="submission" date="2025-08" db="UniProtKB">
        <authorList>
            <consortium name="RefSeq"/>
        </authorList>
    </citation>
    <scope>IDENTIFICATION</scope>
    <source>
        <tissue evidence="16">Total insect</tissue>
    </source>
</reference>
<sequence>MEPKGIPSLGGNGLSQLSVSLQVLMNISDIPNLLNRHIEECTRAECLLCSFGKLLKSLVSDDKETLMALLKELYEECCGDAVNDVFDFFALLLSKLQDAQRTVSGTGKESKVEELFGGSQTVTGTCLNCEFSETHLEPFHVLEIPLEKEVETVQEALESYLIGTVEKSRCPECHQNEAVYCAELSETPPVLCLHFLRPTELNEGNEQRVVTISDKLSVSNVNYQLSSVVHSESNRQPTHYTCVLKCKTGSLVQCNDARVKNGSFHIRFTRILATIDDFDQIWHEGSPRGQEHAHKFLGRYLKCYSDVKCDEESESALRFGLA</sequence>
<evidence type="ECO:0000313" key="16">
    <source>
        <dbReference type="RefSeq" id="XP_034239143.1"/>
    </source>
</evidence>
<name>A0A6P8YHA5_THRPL</name>
<evidence type="ECO:0000256" key="3">
    <source>
        <dbReference type="ARBA" id="ARBA00009085"/>
    </source>
</evidence>
<dbReference type="InterPro" id="IPR038765">
    <property type="entry name" value="Papain-like_cys_pep_sf"/>
</dbReference>
<dbReference type="InterPro" id="IPR050164">
    <property type="entry name" value="Peptidase_C19"/>
</dbReference>
<evidence type="ECO:0000256" key="9">
    <source>
        <dbReference type="ARBA" id="ARBA00039432"/>
    </source>
</evidence>
<dbReference type="GO" id="GO:0005829">
    <property type="term" value="C:cytosol"/>
    <property type="evidence" value="ECO:0007669"/>
    <property type="project" value="TreeGrafter"/>
</dbReference>
<gene>
    <name evidence="16" type="primary">LOC117644066</name>
</gene>
<evidence type="ECO:0000256" key="1">
    <source>
        <dbReference type="ARBA" id="ARBA00000707"/>
    </source>
</evidence>
<dbReference type="GO" id="GO:0016579">
    <property type="term" value="P:protein deubiquitination"/>
    <property type="evidence" value="ECO:0007669"/>
    <property type="project" value="InterPro"/>
</dbReference>
<comment type="similarity">
    <text evidence="3">Belongs to the peptidase C19 family.</text>
</comment>
<dbReference type="GO" id="GO:0005730">
    <property type="term" value="C:nucleolus"/>
    <property type="evidence" value="ECO:0007669"/>
    <property type="project" value="UniProtKB-SubCell"/>
</dbReference>
<dbReference type="InterPro" id="IPR001394">
    <property type="entry name" value="Peptidase_C19_UCH"/>
</dbReference>
<evidence type="ECO:0000256" key="7">
    <source>
        <dbReference type="ARBA" id="ARBA00022801"/>
    </source>
</evidence>
<evidence type="ECO:0000256" key="10">
    <source>
        <dbReference type="ARBA" id="ARBA00041300"/>
    </source>
</evidence>
<dbReference type="RefSeq" id="XP_034239143.1">
    <property type="nucleotide sequence ID" value="XM_034383252.1"/>
</dbReference>
<dbReference type="PANTHER" id="PTHR24006">
    <property type="entry name" value="UBIQUITIN CARBOXYL-TERMINAL HYDROLASE"/>
    <property type="match status" value="1"/>
</dbReference>
<organism evidence="16">
    <name type="scientific">Thrips palmi</name>
    <name type="common">Melon thrips</name>
    <dbReference type="NCBI Taxonomy" id="161013"/>
    <lineage>
        <taxon>Eukaryota</taxon>
        <taxon>Metazoa</taxon>
        <taxon>Ecdysozoa</taxon>
        <taxon>Arthropoda</taxon>
        <taxon>Hexapoda</taxon>
        <taxon>Insecta</taxon>
        <taxon>Pterygota</taxon>
        <taxon>Neoptera</taxon>
        <taxon>Paraneoptera</taxon>
        <taxon>Thysanoptera</taxon>
        <taxon>Terebrantia</taxon>
        <taxon>Thripoidea</taxon>
        <taxon>Thripidae</taxon>
        <taxon>Thrips</taxon>
    </lineage>
</organism>
<evidence type="ECO:0000256" key="5">
    <source>
        <dbReference type="ARBA" id="ARBA00022670"/>
    </source>
</evidence>
<evidence type="ECO:0000259" key="14">
    <source>
        <dbReference type="PROSITE" id="PS50235"/>
    </source>
</evidence>
<dbReference type="EC" id="3.4.19.12" evidence="4"/>
<dbReference type="AlphaFoldDB" id="A0A6P8YHA5"/>
<dbReference type="Pfam" id="PF00443">
    <property type="entry name" value="UCH"/>
    <property type="match status" value="1"/>
</dbReference>
<feature type="domain" description="USP" evidence="14">
    <location>
        <begin position="4"/>
        <end position="281"/>
    </location>
</feature>
<evidence type="ECO:0000256" key="8">
    <source>
        <dbReference type="ARBA" id="ARBA00022807"/>
    </source>
</evidence>
<evidence type="ECO:0000256" key="6">
    <source>
        <dbReference type="ARBA" id="ARBA00022786"/>
    </source>
</evidence>
<protein>
    <recommendedName>
        <fullName evidence="9">Ubiquitin carboxyl-terminal hydrolase 36</fullName>
        <ecNumber evidence="4">3.4.19.12</ecNumber>
    </recommendedName>
    <alternativeName>
        <fullName evidence="12">Deubiquitinating enzyme 36</fullName>
    </alternativeName>
    <alternativeName>
        <fullName evidence="11">Protein scrawny</fullName>
    </alternativeName>
    <alternativeName>
        <fullName evidence="10">Ubiquitin thioesterase 36</fullName>
    </alternativeName>
    <alternativeName>
        <fullName evidence="13">Ubiquitin-specific-processing protease 36</fullName>
    </alternativeName>
</protein>
<comment type="subcellular location">
    <subcellularLocation>
        <location evidence="2">Nucleus</location>
        <location evidence="2">Nucleolus</location>
    </subcellularLocation>
</comment>
<dbReference type="PROSITE" id="PS50235">
    <property type="entry name" value="USP_3"/>
    <property type="match status" value="1"/>
</dbReference>
<evidence type="ECO:0000313" key="15">
    <source>
        <dbReference type="Proteomes" id="UP000515158"/>
    </source>
</evidence>
<accession>A0A6P8YHA5</accession>
<keyword evidence="15" id="KW-1185">Reference proteome</keyword>
<keyword evidence="6" id="KW-0833">Ubl conjugation pathway</keyword>
<evidence type="ECO:0000256" key="4">
    <source>
        <dbReference type="ARBA" id="ARBA00012759"/>
    </source>
</evidence>
<dbReference type="InterPro" id="IPR028889">
    <property type="entry name" value="USP"/>
</dbReference>
<comment type="catalytic activity">
    <reaction evidence="1">
        <text>Thiol-dependent hydrolysis of ester, thioester, amide, peptide and isopeptide bonds formed by the C-terminal Gly of ubiquitin (a 76-residue protein attached to proteins as an intracellular targeting signal).</text>
        <dbReference type="EC" id="3.4.19.12"/>
    </reaction>
</comment>
<evidence type="ECO:0000256" key="13">
    <source>
        <dbReference type="ARBA" id="ARBA00043009"/>
    </source>
</evidence>
<dbReference type="GeneID" id="117644066"/>
<proteinExistence type="inferred from homology"/>
<dbReference type="CDD" id="cd02257">
    <property type="entry name" value="Peptidase_C19"/>
    <property type="match status" value="1"/>
</dbReference>
<keyword evidence="8" id="KW-0788">Thiol protease</keyword>
<dbReference type="Gene3D" id="3.90.70.10">
    <property type="entry name" value="Cysteine proteinases"/>
    <property type="match status" value="1"/>
</dbReference>
<dbReference type="Proteomes" id="UP000515158">
    <property type="component" value="Unplaced"/>
</dbReference>
<dbReference type="SUPFAM" id="SSF54001">
    <property type="entry name" value="Cysteine proteinases"/>
    <property type="match status" value="1"/>
</dbReference>
<evidence type="ECO:0000256" key="11">
    <source>
        <dbReference type="ARBA" id="ARBA00042154"/>
    </source>
</evidence>
<dbReference type="GO" id="GO:0006508">
    <property type="term" value="P:proteolysis"/>
    <property type="evidence" value="ECO:0007669"/>
    <property type="project" value="UniProtKB-KW"/>
</dbReference>
<dbReference type="PANTHER" id="PTHR24006:SF758">
    <property type="entry name" value="UBIQUITIN CARBOXYL-TERMINAL HYDROLASE 36"/>
    <property type="match status" value="1"/>
</dbReference>
<keyword evidence="5" id="KW-0645">Protease</keyword>
<evidence type="ECO:0000256" key="12">
    <source>
        <dbReference type="ARBA" id="ARBA00042420"/>
    </source>
</evidence>
<keyword evidence="7" id="KW-0378">Hydrolase</keyword>
<dbReference type="KEGG" id="tpal:117644066"/>
<dbReference type="InParanoid" id="A0A6P8YHA5"/>
<evidence type="ECO:0000256" key="2">
    <source>
        <dbReference type="ARBA" id="ARBA00004604"/>
    </source>
</evidence>
<dbReference type="GO" id="GO:0004843">
    <property type="term" value="F:cysteine-type deubiquitinase activity"/>
    <property type="evidence" value="ECO:0007669"/>
    <property type="project" value="UniProtKB-EC"/>
</dbReference>